<dbReference type="Pfam" id="PF00233">
    <property type="entry name" value="PDEase_I"/>
    <property type="match status" value="1"/>
</dbReference>
<dbReference type="InterPro" id="IPR003018">
    <property type="entry name" value="GAF"/>
</dbReference>
<dbReference type="SMART" id="SM00471">
    <property type="entry name" value="HDc"/>
    <property type="match status" value="1"/>
</dbReference>
<dbReference type="Gene3D" id="1.10.1300.10">
    <property type="entry name" value="3'5'-cyclic nucleotide phosphodiesterase, catalytic domain"/>
    <property type="match status" value="1"/>
</dbReference>
<feature type="binding site" evidence="7">
    <location>
        <position position="464"/>
    </location>
    <ligand>
        <name>Zn(2+)</name>
        <dbReference type="ChEBI" id="CHEBI:29105"/>
        <label>1</label>
    </ligand>
</feature>
<dbReference type="InterPro" id="IPR003607">
    <property type="entry name" value="HD/PDEase_dom"/>
</dbReference>
<dbReference type="PRINTS" id="PR00387">
    <property type="entry name" value="PDIESTERASE1"/>
</dbReference>
<dbReference type="CDD" id="cd00077">
    <property type="entry name" value="HDc"/>
    <property type="match status" value="1"/>
</dbReference>
<dbReference type="AlphaFoldDB" id="A0A8S4SLN5"/>
<dbReference type="SUPFAM" id="SSF55781">
    <property type="entry name" value="GAF domain-like"/>
    <property type="match status" value="1"/>
</dbReference>
<dbReference type="EMBL" id="CAKXAJ010026369">
    <property type="protein sequence ID" value="CAH2267613.1"/>
    <property type="molecule type" value="Genomic_DNA"/>
</dbReference>
<keyword evidence="3 7" id="KW-0479">Metal-binding</keyword>
<dbReference type="InterPro" id="IPR029016">
    <property type="entry name" value="GAF-like_dom_sf"/>
</dbReference>
<evidence type="ECO:0000313" key="10">
    <source>
        <dbReference type="EMBL" id="CAH2267613.1"/>
    </source>
</evidence>
<protein>
    <recommendedName>
        <fullName evidence="8">Phosphodiesterase</fullName>
        <ecNumber evidence="8">3.1.4.-</ecNumber>
    </recommendedName>
</protein>
<evidence type="ECO:0000256" key="4">
    <source>
        <dbReference type="ARBA" id="ARBA00022801"/>
    </source>
</evidence>
<accession>A0A8S4SLN5</accession>
<feature type="binding site" evidence="7">
    <location>
        <position position="313"/>
    </location>
    <ligand>
        <name>Zn(2+)</name>
        <dbReference type="ChEBI" id="CHEBI:29105"/>
        <label>1</label>
    </ligand>
</feature>
<feature type="binding site" evidence="6">
    <location>
        <position position="349"/>
    </location>
    <ligand>
        <name>AMP</name>
        <dbReference type="ChEBI" id="CHEBI:456215"/>
    </ligand>
</feature>
<comment type="cofactor">
    <cofactor evidence="8">
        <name>a divalent metal cation</name>
        <dbReference type="ChEBI" id="CHEBI:60240"/>
    </cofactor>
    <text evidence="8">Binds 2 divalent metal cations per subunit. Site 1 may preferentially bind zinc ions, while site 2 has a preference for magnesium and/or manganese ions.</text>
</comment>
<organism evidence="10 11">
    <name type="scientific">Pararge aegeria aegeria</name>
    <dbReference type="NCBI Taxonomy" id="348720"/>
    <lineage>
        <taxon>Eukaryota</taxon>
        <taxon>Metazoa</taxon>
        <taxon>Ecdysozoa</taxon>
        <taxon>Arthropoda</taxon>
        <taxon>Hexapoda</taxon>
        <taxon>Insecta</taxon>
        <taxon>Pterygota</taxon>
        <taxon>Neoptera</taxon>
        <taxon>Endopterygota</taxon>
        <taxon>Lepidoptera</taxon>
        <taxon>Glossata</taxon>
        <taxon>Ditrysia</taxon>
        <taxon>Papilionoidea</taxon>
        <taxon>Nymphalidae</taxon>
        <taxon>Satyrinae</taxon>
        <taxon>Satyrini</taxon>
        <taxon>Parargina</taxon>
        <taxon>Pararge</taxon>
    </lineage>
</organism>
<dbReference type="PROSITE" id="PS00126">
    <property type="entry name" value="PDEASE_I_1"/>
    <property type="match status" value="1"/>
</dbReference>
<evidence type="ECO:0000256" key="6">
    <source>
        <dbReference type="PIRSR" id="PIRSR623088-2"/>
    </source>
</evidence>
<proteinExistence type="inferred from homology"/>
<dbReference type="GO" id="GO:0004114">
    <property type="term" value="F:3',5'-cyclic-nucleotide phosphodiesterase activity"/>
    <property type="evidence" value="ECO:0007669"/>
    <property type="project" value="InterPro"/>
</dbReference>
<feature type="binding site" evidence="7">
    <location>
        <position position="349"/>
    </location>
    <ligand>
        <name>Zn(2+)</name>
        <dbReference type="ChEBI" id="CHEBI:29105"/>
        <label>1</label>
    </ligand>
</feature>
<dbReference type="Proteomes" id="UP000838756">
    <property type="component" value="Unassembled WGS sequence"/>
</dbReference>
<feature type="binding site" evidence="7">
    <location>
        <position position="348"/>
    </location>
    <ligand>
        <name>Zn(2+)</name>
        <dbReference type="ChEBI" id="CHEBI:29105"/>
        <label>1</label>
    </ligand>
</feature>
<dbReference type="InterPro" id="IPR002073">
    <property type="entry name" value="PDEase_catalytic_dom"/>
</dbReference>
<dbReference type="OrthoDB" id="295473at2759"/>
<dbReference type="InterPro" id="IPR023088">
    <property type="entry name" value="PDEase"/>
</dbReference>
<feature type="binding site" evidence="7">
    <location>
        <position position="349"/>
    </location>
    <ligand>
        <name>Zn(2+)</name>
        <dbReference type="ChEBI" id="CHEBI:29105"/>
        <label>2</label>
    </ligand>
</feature>
<dbReference type="PROSITE" id="PS51845">
    <property type="entry name" value="PDEASE_I_2"/>
    <property type="match status" value="1"/>
</dbReference>
<evidence type="ECO:0000256" key="7">
    <source>
        <dbReference type="PIRSR" id="PIRSR623088-3"/>
    </source>
</evidence>
<dbReference type="FunFam" id="1.10.1300.10:FF:000003">
    <property type="entry name" value="Phosphodiesterase"/>
    <property type="match status" value="1"/>
</dbReference>
<feature type="binding site" evidence="6">
    <location>
        <position position="516"/>
    </location>
    <ligand>
        <name>AMP</name>
        <dbReference type="ChEBI" id="CHEBI:456215"/>
    </ligand>
</feature>
<reference evidence="10" key="1">
    <citation type="submission" date="2022-03" db="EMBL/GenBank/DDBJ databases">
        <authorList>
            <person name="Lindestad O."/>
        </authorList>
    </citation>
    <scope>NUCLEOTIDE SEQUENCE</scope>
</reference>
<evidence type="ECO:0000259" key="9">
    <source>
        <dbReference type="PROSITE" id="PS51845"/>
    </source>
</evidence>
<dbReference type="PANTHER" id="PTHR11347">
    <property type="entry name" value="CYCLIC NUCLEOTIDE PHOSPHODIESTERASE"/>
    <property type="match status" value="1"/>
</dbReference>
<gene>
    <name evidence="10" type="primary">jg610</name>
    <name evidence="10" type="ORF">PAEG_LOCUS26119</name>
</gene>
<evidence type="ECO:0000256" key="3">
    <source>
        <dbReference type="ARBA" id="ARBA00022723"/>
    </source>
</evidence>
<comment type="caution">
    <text evidence="10">The sequence shown here is derived from an EMBL/GenBank/DDBJ whole genome shotgun (WGS) entry which is preliminary data.</text>
</comment>
<comment type="similarity">
    <text evidence="1 8">Belongs to the cyclic nucleotide phosphodiesterase family.</text>
</comment>
<dbReference type="Gene3D" id="3.30.450.40">
    <property type="match status" value="1"/>
</dbReference>
<dbReference type="InterPro" id="IPR036971">
    <property type="entry name" value="PDEase_catalytic_dom_sf"/>
</dbReference>
<dbReference type="GO" id="GO:0007165">
    <property type="term" value="P:signal transduction"/>
    <property type="evidence" value="ECO:0007669"/>
    <property type="project" value="InterPro"/>
</dbReference>
<dbReference type="GO" id="GO:0046872">
    <property type="term" value="F:metal ion binding"/>
    <property type="evidence" value="ECO:0007669"/>
    <property type="project" value="UniProtKB-KW"/>
</dbReference>
<feature type="non-terminal residue" evidence="10">
    <location>
        <position position="1"/>
    </location>
</feature>
<keyword evidence="2" id="KW-0140">cGMP</keyword>
<feature type="binding site" evidence="6">
    <location>
        <begin position="309"/>
        <end position="313"/>
    </location>
    <ligand>
        <name>AMP</name>
        <dbReference type="ChEBI" id="CHEBI:456215"/>
    </ligand>
</feature>
<keyword evidence="11" id="KW-1185">Reference proteome</keyword>
<dbReference type="SMART" id="SM00065">
    <property type="entry name" value="GAF"/>
    <property type="match status" value="1"/>
</dbReference>
<dbReference type="InterPro" id="IPR023174">
    <property type="entry name" value="PDEase_CS"/>
</dbReference>
<name>A0A8S4SLN5_9NEOP</name>
<dbReference type="Pfam" id="PF01590">
    <property type="entry name" value="GAF"/>
    <property type="match status" value="1"/>
</dbReference>
<evidence type="ECO:0000256" key="2">
    <source>
        <dbReference type="ARBA" id="ARBA00022535"/>
    </source>
</evidence>
<feature type="binding site" evidence="6">
    <location>
        <position position="464"/>
    </location>
    <ligand>
        <name>AMP</name>
        <dbReference type="ChEBI" id="CHEBI:456215"/>
    </ligand>
</feature>
<evidence type="ECO:0000256" key="1">
    <source>
        <dbReference type="ARBA" id="ARBA00007648"/>
    </source>
</evidence>
<evidence type="ECO:0000313" key="11">
    <source>
        <dbReference type="Proteomes" id="UP000838756"/>
    </source>
</evidence>
<evidence type="ECO:0000256" key="8">
    <source>
        <dbReference type="RuleBase" id="RU363067"/>
    </source>
</evidence>
<feature type="active site" description="Proton donor" evidence="5">
    <location>
        <position position="309"/>
    </location>
</feature>
<dbReference type="EC" id="3.1.4.-" evidence="8"/>
<dbReference type="SUPFAM" id="SSF109604">
    <property type="entry name" value="HD-domain/PDEase-like"/>
    <property type="match status" value="1"/>
</dbReference>
<feature type="domain" description="PDEase" evidence="9">
    <location>
        <begin position="237"/>
        <end position="559"/>
    </location>
</feature>
<sequence>EKAIYVMEMWRIRDKYDDKDEEICANVVTAFHYFNLYLVKKKENSVSIGLLNVVQAIFNEMVALEPLIKSILKSTQGLVNADRTSLLLVDSNNPELVSTVFQLKFDQELGWVLTKSIGLPINPQIAGYVASSGQALNIPNAYSDDRFDSELDKVTGYTTRSILCMPIKFGEEVIGVVEMINKLNNCIFNNEDEVAFQNTSIFFGLALNNAKLYNDIKRNEQRYKVALEILSYHNTCQDDEVQKFQNDTRLLLTNLNDYYLDPYKLDDFMKYKATITMFDDLFKLSKFDSMAVTKFILTVKKNYRLVPYHNFMHGWSVTHAMYVMLKNIHEQRLTYNMKLALFVACLCHDLDHRGFNNNYLNDTKSPLAAMYSSSPLENHHFSITVTILQQDGHNIFSHLPSEDYKEVLQYIKQCILATDINTAFFPNLAKLNKIVSEHSENKELNWEIPSNRNLVMGLLMTAADLSASAKPWAIHEETVKAIFEEFHNQGDKERKDGRTPIPMMDRNKPEVKAVSQVGFLNQICIPCYSMLCKIFPQTKPMYEMAMENLNIWQSITNNDNLEKM</sequence>
<evidence type="ECO:0000256" key="5">
    <source>
        <dbReference type="PIRSR" id="PIRSR623088-1"/>
    </source>
</evidence>
<keyword evidence="4 8" id="KW-0378">Hydrolase</keyword>